<dbReference type="NCBIfam" id="NF003605">
    <property type="entry name" value="PRK05257.1-4"/>
    <property type="match status" value="1"/>
</dbReference>
<gene>
    <name evidence="8 9" type="primary">mqo</name>
    <name evidence="9" type="ORF">HF995_07040</name>
</gene>
<keyword evidence="6 8" id="KW-0274">FAD</keyword>
<comment type="caution">
    <text evidence="9">The sequence shown here is derived from an EMBL/GenBank/DDBJ whole genome shotgun (WGS) entry which is preliminary data.</text>
</comment>
<dbReference type="RefSeq" id="WP_168447121.1">
    <property type="nucleotide sequence ID" value="NZ_JAAXOW010000002.1"/>
</dbReference>
<evidence type="ECO:0000256" key="2">
    <source>
        <dbReference type="ARBA" id="ARBA00001974"/>
    </source>
</evidence>
<dbReference type="GO" id="GO:0008924">
    <property type="term" value="F:L-malate dehydrogenase (quinone) activity"/>
    <property type="evidence" value="ECO:0007669"/>
    <property type="project" value="UniProtKB-UniRule"/>
</dbReference>
<comment type="pathway">
    <text evidence="3 8">Carbohydrate metabolism; tricarboxylic acid cycle; oxaloacetate from (S)-malate (quinone route): step 1/1.</text>
</comment>
<evidence type="ECO:0000313" key="9">
    <source>
        <dbReference type="EMBL" id="NKX93031.1"/>
    </source>
</evidence>
<dbReference type="InterPro" id="IPR006231">
    <property type="entry name" value="MQO"/>
</dbReference>
<evidence type="ECO:0000256" key="5">
    <source>
        <dbReference type="ARBA" id="ARBA00022630"/>
    </source>
</evidence>
<dbReference type="Proteomes" id="UP000774283">
    <property type="component" value="Unassembled WGS sequence"/>
</dbReference>
<comment type="similarity">
    <text evidence="8">Belongs to the MQO family.</text>
</comment>
<dbReference type="SUPFAM" id="SSF51905">
    <property type="entry name" value="FAD/NAD(P)-binding domain"/>
    <property type="match status" value="1"/>
</dbReference>
<evidence type="ECO:0000256" key="7">
    <source>
        <dbReference type="ARBA" id="ARBA00023002"/>
    </source>
</evidence>
<dbReference type="Gene3D" id="3.50.50.60">
    <property type="entry name" value="FAD/NAD(P)-binding domain"/>
    <property type="match status" value="1"/>
</dbReference>
<evidence type="ECO:0000256" key="6">
    <source>
        <dbReference type="ARBA" id="ARBA00022827"/>
    </source>
</evidence>
<dbReference type="GO" id="GO:0006099">
    <property type="term" value="P:tricarboxylic acid cycle"/>
    <property type="evidence" value="ECO:0007669"/>
    <property type="project" value="UniProtKB-UniRule"/>
</dbReference>
<dbReference type="EMBL" id="JAAXOW010000002">
    <property type="protein sequence ID" value="NKX93031.1"/>
    <property type="molecule type" value="Genomic_DNA"/>
</dbReference>
<evidence type="ECO:0000313" key="10">
    <source>
        <dbReference type="Proteomes" id="UP000774283"/>
    </source>
</evidence>
<keyword evidence="10" id="KW-1185">Reference proteome</keyword>
<keyword evidence="5 8" id="KW-0285">Flavoprotein</keyword>
<dbReference type="NCBIfam" id="NF009875">
    <property type="entry name" value="PRK13339.1"/>
    <property type="match status" value="1"/>
</dbReference>
<proteinExistence type="inferred from homology"/>
<dbReference type="HAMAP" id="MF_00212">
    <property type="entry name" value="MQO"/>
    <property type="match status" value="1"/>
</dbReference>
<dbReference type="NCBIfam" id="NF003603">
    <property type="entry name" value="PRK05257.1-1"/>
    <property type="match status" value="1"/>
</dbReference>
<evidence type="ECO:0000256" key="1">
    <source>
        <dbReference type="ARBA" id="ARBA00001139"/>
    </source>
</evidence>
<sequence>MAKANNTVDVVLIGGGIMSATLGSLISLLEPTWNIEIFERLDDVALESSNPWNNAGTGHAAHCELNYTSERADGSIDISKAVTINEQFEVSREFWNHLVTAGLIGDQSTFLSSTPHMTFVRGEKNVDFLRRRHATLAAHPLFSDLEFSDDPTVIAQWAPLLMEDRHGDEPVAATRATSGTDVDFGSLTRSLFDHLTAQGHRLHLQHEVRDLRKRRDGSWDVKVRDLSWNASPVRRTVNARFVFVGAGGGALPLLQKSGIKEIRGYGGFPISGQFLRTTNPEIVAKHHAKVYGKADVGAPPMSVPHLDTRVVDGQASVMFGPYAGFSTKYLKRGSLLDLFMSIRPGNVVTMLGAGLDNVDLTAYLVKEVAKTPEAKFRTLRAFMPTAHPKDWELITAGQRVQVMKRDKAKGGRLEFGTDVVASADGTIAGLLGASPGASTATSAMIDLLQRCFPEDSVRWAPTIAAIAPSSHAGAWDTPEERDALTPFEVAAEPGA</sequence>
<reference evidence="9 10" key="1">
    <citation type="submission" date="2020-04" db="EMBL/GenBank/DDBJ databases">
        <title>MicrobeNet Type strains.</title>
        <authorList>
            <person name="Nicholson A.C."/>
        </authorList>
    </citation>
    <scope>NUCLEOTIDE SEQUENCE [LARGE SCALE GENOMIC DNA]</scope>
    <source>
        <strain evidence="9 10">ATCC BAA-789</strain>
    </source>
</reference>
<organism evidence="9 10">
    <name type="scientific">Sanguibacter hominis ATCC BAA-789</name>
    <dbReference type="NCBI Taxonomy" id="1312740"/>
    <lineage>
        <taxon>Bacteria</taxon>
        <taxon>Bacillati</taxon>
        <taxon>Actinomycetota</taxon>
        <taxon>Actinomycetes</taxon>
        <taxon>Micrococcales</taxon>
        <taxon>Sanguibacteraceae</taxon>
        <taxon>Sanguibacter</taxon>
    </lineage>
</organism>
<keyword evidence="7 8" id="KW-0560">Oxidoreductase</keyword>
<dbReference type="AlphaFoldDB" id="A0A9X5FFC6"/>
<dbReference type="NCBIfam" id="NF003611">
    <property type="entry name" value="PRK05257.3-2"/>
    <property type="match status" value="1"/>
</dbReference>
<dbReference type="NCBIfam" id="TIGR01320">
    <property type="entry name" value="mal_quin_oxido"/>
    <property type="match status" value="1"/>
</dbReference>
<dbReference type="PANTHER" id="PTHR43104">
    <property type="entry name" value="L-2-HYDROXYGLUTARATE DEHYDROGENASE, MITOCHONDRIAL"/>
    <property type="match status" value="1"/>
</dbReference>
<dbReference type="Gene3D" id="3.30.9.10">
    <property type="entry name" value="D-Amino Acid Oxidase, subunit A, domain 2"/>
    <property type="match status" value="1"/>
</dbReference>
<evidence type="ECO:0000256" key="8">
    <source>
        <dbReference type="HAMAP-Rule" id="MF_00212"/>
    </source>
</evidence>
<keyword evidence="4 8" id="KW-0816">Tricarboxylic acid cycle</keyword>
<dbReference type="PANTHER" id="PTHR43104:SF2">
    <property type="entry name" value="L-2-HYDROXYGLUTARATE DEHYDROGENASE, MITOCHONDRIAL"/>
    <property type="match status" value="1"/>
</dbReference>
<evidence type="ECO:0000256" key="4">
    <source>
        <dbReference type="ARBA" id="ARBA00022532"/>
    </source>
</evidence>
<dbReference type="NCBIfam" id="NF003606">
    <property type="entry name" value="PRK05257.2-1"/>
    <property type="match status" value="1"/>
</dbReference>
<protein>
    <recommendedName>
        <fullName evidence="8">Probable malate:quinone oxidoreductase</fullName>
        <ecNumber evidence="8">1.1.5.4</ecNumber>
    </recommendedName>
    <alternativeName>
        <fullName evidence="8">MQO</fullName>
    </alternativeName>
    <alternativeName>
        <fullName evidence="8">Malate dehydrogenase [quinone]</fullName>
    </alternativeName>
</protein>
<name>A0A9X5FFC6_9MICO</name>
<comment type="catalytic activity">
    <reaction evidence="1 8">
        <text>(S)-malate + a quinone = a quinol + oxaloacetate</text>
        <dbReference type="Rhea" id="RHEA:46012"/>
        <dbReference type="ChEBI" id="CHEBI:15589"/>
        <dbReference type="ChEBI" id="CHEBI:16452"/>
        <dbReference type="ChEBI" id="CHEBI:24646"/>
        <dbReference type="ChEBI" id="CHEBI:132124"/>
        <dbReference type="EC" id="1.1.5.4"/>
    </reaction>
</comment>
<comment type="cofactor">
    <cofactor evidence="2 8">
        <name>FAD</name>
        <dbReference type="ChEBI" id="CHEBI:57692"/>
    </cofactor>
</comment>
<dbReference type="GO" id="GO:0047545">
    <property type="term" value="F:(S)-2-hydroxyglutarate dehydrogenase activity"/>
    <property type="evidence" value="ECO:0007669"/>
    <property type="project" value="TreeGrafter"/>
</dbReference>
<accession>A0A9X5FFC6</accession>
<evidence type="ECO:0000256" key="3">
    <source>
        <dbReference type="ARBA" id="ARBA00005012"/>
    </source>
</evidence>
<dbReference type="EC" id="1.1.5.4" evidence="8"/>
<dbReference type="Pfam" id="PF06039">
    <property type="entry name" value="Mqo"/>
    <property type="match status" value="1"/>
</dbReference>
<dbReference type="InterPro" id="IPR036188">
    <property type="entry name" value="FAD/NAD-bd_sf"/>
</dbReference>